<dbReference type="Pfam" id="PF14089">
    <property type="entry name" value="KbaA"/>
    <property type="match status" value="1"/>
</dbReference>
<keyword evidence="1" id="KW-0472">Membrane</keyword>
<dbReference type="AlphaFoldDB" id="A0A3G3K0H6"/>
<dbReference type="EMBL" id="CP033433">
    <property type="protein sequence ID" value="AYQ74014.1"/>
    <property type="molecule type" value="Genomic_DNA"/>
</dbReference>
<proteinExistence type="predicted"/>
<feature type="transmembrane region" description="Helical" evidence="1">
    <location>
        <begin position="180"/>
        <end position="199"/>
    </location>
</feature>
<evidence type="ECO:0000313" key="2">
    <source>
        <dbReference type="EMBL" id="AYQ74014.1"/>
    </source>
</evidence>
<reference evidence="2 3" key="1">
    <citation type="submission" date="2018-10" db="EMBL/GenBank/DDBJ databases">
        <title>Genome Sequence of Cohnella sp.</title>
        <authorList>
            <person name="Srinivasan S."/>
            <person name="Kim M.K."/>
        </authorList>
    </citation>
    <scope>NUCLEOTIDE SEQUENCE [LARGE SCALE GENOMIC DNA]</scope>
    <source>
        <strain evidence="2 3">18JY8-7</strain>
    </source>
</reference>
<sequence length="242" mass="26765">MGILALVCVAPRAIIRVDSWLFGRIVGKMGRTNGRRSSTLNLRKWMKLFGTTILIGGAVSLIIGVCMQLSDPTFRNIVADGWLYNMFQMAMIGFTFGAFAHMGFFAYLMLNYIARSIFKRPQLWVALQGFTTAFVLVEVAYGVYGTNFPEATFWAVPLALTAAALLVAWRKVHETTSGAWVPTVFFLVTVTVLEGVPAFRTGSLSSLVFQLVPLFVCNSYQIMRLHRILDTKVAVSETAKAG</sequence>
<gene>
    <name evidence="2" type="ORF">EAV92_16455</name>
</gene>
<name>A0A3G3K0H6_9BACL</name>
<accession>A0A3G3K0H6</accession>
<feature type="transmembrane region" description="Helical" evidence="1">
    <location>
        <begin position="122"/>
        <end position="145"/>
    </location>
</feature>
<evidence type="ECO:0000313" key="3">
    <source>
        <dbReference type="Proteomes" id="UP000269097"/>
    </source>
</evidence>
<keyword evidence="3" id="KW-1185">Reference proteome</keyword>
<protein>
    <submittedName>
        <fullName evidence="2">KinB signaling pathway activation protein</fullName>
    </submittedName>
</protein>
<feature type="transmembrane region" description="Helical" evidence="1">
    <location>
        <begin position="45"/>
        <end position="70"/>
    </location>
</feature>
<dbReference type="GO" id="GO:0045881">
    <property type="term" value="P:positive regulation of sporulation resulting in formation of a cellular spore"/>
    <property type="evidence" value="ECO:0007669"/>
    <property type="project" value="InterPro"/>
</dbReference>
<dbReference type="KEGG" id="coh:EAV92_16455"/>
<dbReference type="Proteomes" id="UP000269097">
    <property type="component" value="Chromosome"/>
</dbReference>
<keyword evidence="1" id="KW-0812">Transmembrane</keyword>
<keyword evidence="1" id="KW-1133">Transmembrane helix</keyword>
<feature type="transmembrane region" description="Helical" evidence="1">
    <location>
        <begin position="90"/>
        <end position="110"/>
    </location>
</feature>
<dbReference type="SMART" id="SM01251">
    <property type="entry name" value="KbaA"/>
    <property type="match status" value="1"/>
</dbReference>
<feature type="transmembrane region" description="Helical" evidence="1">
    <location>
        <begin position="151"/>
        <end position="168"/>
    </location>
</feature>
<dbReference type="InterPro" id="IPR024164">
    <property type="entry name" value="KinB-signalling_activ"/>
</dbReference>
<evidence type="ECO:0000256" key="1">
    <source>
        <dbReference type="SAM" id="Phobius"/>
    </source>
</evidence>
<organism evidence="2 3">
    <name type="scientific">Cohnella candidum</name>
    <dbReference type="NCBI Taxonomy" id="2674991"/>
    <lineage>
        <taxon>Bacteria</taxon>
        <taxon>Bacillati</taxon>
        <taxon>Bacillota</taxon>
        <taxon>Bacilli</taxon>
        <taxon>Bacillales</taxon>
        <taxon>Paenibacillaceae</taxon>
        <taxon>Cohnella</taxon>
    </lineage>
</organism>